<dbReference type="InterPro" id="IPR013431">
    <property type="entry name" value="Delta_60_rpt"/>
</dbReference>
<name>A0A4R9JP55_9LEPT</name>
<dbReference type="SUPFAM" id="SSF50965">
    <property type="entry name" value="Galactose oxidase, central domain"/>
    <property type="match status" value="1"/>
</dbReference>
<accession>A0A4R9JP55</accession>
<dbReference type="Pfam" id="PF17164">
    <property type="entry name" value="DUF5122"/>
    <property type="match status" value="2"/>
</dbReference>
<dbReference type="EMBL" id="RQGG01000029">
    <property type="protein sequence ID" value="TGL52296.1"/>
    <property type="molecule type" value="Genomic_DNA"/>
</dbReference>
<organism evidence="1 2">
    <name type="scientific">Leptospira kemamanensis</name>
    <dbReference type="NCBI Taxonomy" id="2484942"/>
    <lineage>
        <taxon>Bacteria</taxon>
        <taxon>Pseudomonadati</taxon>
        <taxon>Spirochaetota</taxon>
        <taxon>Spirochaetia</taxon>
        <taxon>Leptospirales</taxon>
        <taxon>Leptospiraceae</taxon>
        <taxon>Leptospira</taxon>
    </lineage>
</organism>
<proteinExistence type="predicted"/>
<dbReference type="Proteomes" id="UP000297609">
    <property type="component" value="Unassembled WGS sequence"/>
</dbReference>
<dbReference type="AlphaFoldDB" id="A0A4R9JP55"/>
<keyword evidence="2" id="KW-1185">Reference proteome</keyword>
<evidence type="ECO:0000313" key="1">
    <source>
        <dbReference type="EMBL" id="TGL52296.1"/>
    </source>
</evidence>
<dbReference type="GO" id="GO:1902929">
    <property type="term" value="C:plasma membrane of growing cell tip"/>
    <property type="evidence" value="ECO:0007669"/>
    <property type="project" value="TreeGrafter"/>
</dbReference>
<comment type="caution">
    <text evidence="1">The sequence shown here is derived from an EMBL/GenBank/DDBJ whole genome shotgun (WGS) entry which is preliminary data.</text>
</comment>
<dbReference type="OrthoDB" id="340196at2"/>
<reference evidence="1" key="1">
    <citation type="journal article" date="2019" name="PLoS Negl. Trop. Dis.">
        <title>Revisiting the worldwide diversity of Leptospira species in the environment.</title>
        <authorList>
            <person name="Vincent A.T."/>
            <person name="Schiettekatte O."/>
            <person name="Bourhy P."/>
            <person name="Veyrier F.J."/>
            <person name="Picardeau M."/>
        </authorList>
    </citation>
    <scope>NUCLEOTIDE SEQUENCE [LARGE SCALE GENOMIC DNA]</scope>
    <source>
        <strain evidence="1">201702454</strain>
    </source>
</reference>
<protein>
    <recommendedName>
        <fullName evidence="3">Galactose oxidase</fullName>
    </recommendedName>
</protein>
<dbReference type="RefSeq" id="WP_135619451.1">
    <property type="nucleotide sequence ID" value="NZ_RQGG01000029.1"/>
</dbReference>
<evidence type="ECO:0008006" key="3">
    <source>
        <dbReference type="Google" id="ProtNLM"/>
    </source>
</evidence>
<dbReference type="PANTHER" id="PTHR31778">
    <property type="entry name" value="BUD SITE SELECTION PROTEIN RAX2"/>
    <property type="match status" value="1"/>
</dbReference>
<dbReference type="PANTHER" id="PTHR31778:SF2">
    <property type="entry name" value="BUD SITE SELECTION PROTEIN RAX2"/>
    <property type="match status" value="1"/>
</dbReference>
<gene>
    <name evidence="1" type="ORF">EHQ59_09615</name>
</gene>
<sequence length="672" mass="71600">MDRIYMTGNFSYLGPNTGTVALFDLETNSIVPKRFCPYIESNGTIYASLPDGNGGFYVGGIFDVIQGQTIENLAHVNSECRVDLNFRPNPDGNVRAITKLGDSIFVGGIFASIGGTTRSALAKLNAITGAVDTSWVPGTTSGTVWALENSGTSLYVGGDFSTLSGQARIGFGVLDTNTAVVDPITRNTDATAIYTIYKDETSLYLGGIFTQIDGQPRAGFAELSLSGLTLTTWAPSVSGGGWINSIAKDGNKLYVAGNFSTLSGIPRSNVGCFDLGVTTPTSWNPNVNNTTNSIFATNGKVFVGGFFNEIGTKNREFFGVIDAATGVALDDFNPIAINPIYTIHKIENRLILGGNFISIGGVKRNYAGALDLKTGKATPWDPNTDTAPIGLTSDANYIYIYGSFSSLGGGAYFRESLAQTDPITGIPTNFDYIFSSNSVNSAVAHNSILYLGGTFTTVNLTSYGNLASIDLISGTVLPWNPQGDGSVRTLAIYNDSLYASGDFSNFGVVPRNRIAKFGLDGTLDTTFNPTNDSTSMYHFSISDGLLFVAGDFSNFNGTPRTGKVEIDAISGTNTNLNYTADNGTFFSSASPTHYFITGFFTTIAGQPRISLAKIEKGTGDLSSWNPKLQFGNANRILVHENYALIGGSFIKVNDRMRPFFAVVDQETGSLIE</sequence>
<dbReference type="InterPro" id="IPR011043">
    <property type="entry name" value="Gal_Oxase/kelch_b-propeller"/>
</dbReference>
<evidence type="ECO:0000313" key="2">
    <source>
        <dbReference type="Proteomes" id="UP000297609"/>
    </source>
</evidence>